<reference evidence="2" key="1">
    <citation type="journal article" date="2015" name="Nature">
        <title>Complex archaea that bridge the gap between prokaryotes and eukaryotes.</title>
        <authorList>
            <person name="Spang A."/>
            <person name="Saw J.H."/>
            <person name="Jorgensen S.L."/>
            <person name="Zaremba-Niedzwiedzka K."/>
            <person name="Martijn J."/>
            <person name="Lind A.E."/>
            <person name="van Eijk R."/>
            <person name="Schleper C."/>
            <person name="Guy L."/>
            <person name="Ettema T.J."/>
        </authorList>
    </citation>
    <scope>NUCLEOTIDE SEQUENCE</scope>
</reference>
<feature type="domain" description="PD-(D/E)XK endonuclease-like" evidence="1">
    <location>
        <begin position="90"/>
        <end position="252"/>
    </location>
</feature>
<accession>A0A0F9UPN9</accession>
<dbReference type="InterPro" id="IPR011604">
    <property type="entry name" value="PDDEXK-like_dom_sf"/>
</dbReference>
<evidence type="ECO:0000313" key="2">
    <source>
        <dbReference type="EMBL" id="KKN93609.1"/>
    </source>
</evidence>
<proteinExistence type="predicted"/>
<dbReference type="EMBL" id="LAZR01000084">
    <property type="protein sequence ID" value="KKN93609.1"/>
    <property type="molecule type" value="Genomic_DNA"/>
</dbReference>
<protein>
    <recommendedName>
        <fullName evidence="1">PD-(D/E)XK endonuclease-like domain-containing protein</fullName>
    </recommendedName>
</protein>
<dbReference type="AlphaFoldDB" id="A0A0F9UPN9"/>
<comment type="caution">
    <text evidence="2">The sequence shown here is derived from an EMBL/GenBank/DDBJ whole genome shotgun (WGS) entry which is preliminary data.</text>
</comment>
<name>A0A0F9UPN9_9ZZZZ</name>
<dbReference type="InterPro" id="IPR038726">
    <property type="entry name" value="PDDEXK_AddAB-type"/>
</dbReference>
<organism evidence="2">
    <name type="scientific">marine sediment metagenome</name>
    <dbReference type="NCBI Taxonomy" id="412755"/>
    <lineage>
        <taxon>unclassified sequences</taxon>
        <taxon>metagenomes</taxon>
        <taxon>ecological metagenomes</taxon>
    </lineage>
</organism>
<evidence type="ECO:0000259" key="1">
    <source>
        <dbReference type="Pfam" id="PF12705"/>
    </source>
</evidence>
<dbReference type="Pfam" id="PF12705">
    <property type="entry name" value="PDDEXK_1"/>
    <property type="match status" value="1"/>
</dbReference>
<dbReference type="Gene3D" id="3.90.320.10">
    <property type="match status" value="1"/>
</dbReference>
<gene>
    <name evidence="2" type="ORF">LCGC14_0194410</name>
</gene>
<sequence length="283" mass="32889">MTTDENKEFIAEEIEKVLFHAIAKAVTSNAYKVNLLDGTNRASSIGGGLCNRKSVFDNVLAWRASEFMQYASLTGTLVHYALQGLIREMIKNVEIEGEVRLDLKDTYGLGIIGHYDLLVVEVIDMYGNEHIIVIDIKTVKNIKEASFKQHHYGQLMFYLAYIKKQFPDKSVLGALWYVDRNYSDPRLLDIINPKYWKIMVYDFDQERLDQRSNIGKIMYENLNKNKLPPVLHPSNFYSWMCQKKFCPYLALCFDKKIDSFTELLDLAGLSEEEYRKTTISFWN</sequence>